<feature type="coiled-coil region" evidence="2">
    <location>
        <begin position="694"/>
        <end position="756"/>
    </location>
</feature>
<dbReference type="Proteomes" id="UP001152622">
    <property type="component" value="Chromosome 20"/>
</dbReference>
<gene>
    <name evidence="5" type="ORF">SKAU_G00395840</name>
</gene>
<evidence type="ECO:0000259" key="4">
    <source>
        <dbReference type="Pfam" id="PF14915"/>
    </source>
</evidence>
<feature type="region of interest" description="Disordered" evidence="3">
    <location>
        <begin position="890"/>
        <end position="915"/>
    </location>
</feature>
<feature type="coiled-coil region" evidence="2">
    <location>
        <begin position="530"/>
        <end position="578"/>
    </location>
</feature>
<protein>
    <recommendedName>
        <fullName evidence="4">CCDC144C-like coiled-coil domain-containing protein</fullName>
    </recommendedName>
</protein>
<comment type="caution">
    <text evidence="5">The sequence shown here is derived from an EMBL/GenBank/DDBJ whole genome shotgun (WGS) entry which is preliminary data.</text>
</comment>
<dbReference type="AlphaFoldDB" id="A0A9Q1IE32"/>
<feature type="coiled-coil region" evidence="2">
    <location>
        <begin position="171"/>
        <end position="226"/>
    </location>
</feature>
<feature type="coiled-coil region" evidence="2">
    <location>
        <begin position="1101"/>
        <end position="1135"/>
    </location>
</feature>
<reference evidence="5" key="1">
    <citation type="journal article" date="2023" name="Science">
        <title>Genome structures resolve the early diversification of teleost fishes.</title>
        <authorList>
            <person name="Parey E."/>
            <person name="Louis A."/>
            <person name="Montfort J."/>
            <person name="Bouchez O."/>
            <person name="Roques C."/>
            <person name="Iampietro C."/>
            <person name="Lluch J."/>
            <person name="Castinel A."/>
            <person name="Donnadieu C."/>
            <person name="Desvignes T."/>
            <person name="Floi Bucao C."/>
            <person name="Jouanno E."/>
            <person name="Wen M."/>
            <person name="Mejri S."/>
            <person name="Dirks R."/>
            <person name="Jansen H."/>
            <person name="Henkel C."/>
            <person name="Chen W.J."/>
            <person name="Zahm M."/>
            <person name="Cabau C."/>
            <person name="Klopp C."/>
            <person name="Thompson A.W."/>
            <person name="Robinson-Rechavi M."/>
            <person name="Braasch I."/>
            <person name="Lecointre G."/>
            <person name="Bobe J."/>
            <person name="Postlethwait J.H."/>
            <person name="Berthelot C."/>
            <person name="Roest Crollius H."/>
            <person name="Guiguen Y."/>
        </authorList>
    </citation>
    <scope>NUCLEOTIDE SEQUENCE</scope>
    <source>
        <strain evidence="5">WJC10195</strain>
    </source>
</reference>
<evidence type="ECO:0000256" key="2">
    <source>
        <dbReference type="SAM" id="Coils"/>
    </source>
</evidence>
<dbReference type="EMBL" id="JAINUF010000020">
    <property type="protein sequence ID" value="KAJ8336241.1"/>
    <property type="molecule type" value="Genomic_DNA"/>
</dbReference>
<feature type="domain" description="CCDC144C-like coiled-coil" evidence="4">
    <location>
        <begin position="314"/>
        <end position="473"/>
    </location>
</feature>
<accession>A0A9Q1IE32</accession>
<sequence>LLRESVQQLESGTLRLEEASNEQARRIAELEKEIDEAARVKRDLEERLQEMKRRSLNDRVESREMEVALQDERNKLSETQELQKDLQAQLKQAERERLMLQQQLEDSQRRTELKDQALKDMQDFLTDTWLQRCSEGNVQPVEDSGTAVVAPGNAESQDLVERTDMGQDSVLRQLRKELADMQMKLSLCEESLEEKTLCCKDIALKNQGMQEDIDRFQRILQESEDKLIQSECSIFQLMRALEEDKEVITFLQKPKEGVSVSTDTAETTESLRQLEGEKARLEETSRQQASRILELEKEVNEAVTVKRDLEERLGKEIQSSLPVNAPVEVRQKFSKAQKLKGNLQEQLESVKIDRLIFRQRLREAKKISELRDLAVIDMQRCMNDTLEGMQAYSQDKIELAEKRSKVFASEIAELQEQLEGVKTDSTLSQLQKELAEMRQKLSLCEELLEGKILRCTDLEQEKQLFQKDVNALREVLQQTKDKYIQLERYKFNLKCAQKDKEPEAVAFSQKLQESVSTSTNTDQTMLVGSLQLLESKKFRLEEALKEQAGRIAELEQEVDEAGRVKKDLEERLGEEMERQSLLSINDQVQASDTEAAVQDEGEKFSKAQKLQEKEQVQSVGLLLQRQLEEAWEMAALKDLASSDVQSCINDTLAGMEAYCQKIQLLESRSKVFASKTIELQEQLKCVKTDRGSALSELQKELAEMRQKLSLCEESLEGKTLRCRDLDEEKRLLQEDLNMLREVLQQTEEKYVQLELYNFNLKSALEDKECEDTAFAQLLESKNMDSGGLLGDLQKEMVDMQDKLSFCEESLEVKTRCCRELEEENLYAKEDMTTLRRILQEAEERHVQSEHCNFSLKCVLEDKEREVIALTLKLQEVASAPTDLEETVALADGSVQTSGSERTYRDSPPRLPSKPADVQTKLSLCEELLEEASRRCRDLEEENLGLQQDMNALRRMLQEGEENYVQLERHNFELKCALDDKGGEVISQGMQEFLDAVEAPVMKDGFEEQALREELQERVEYEAVPLRRHLEDVEEEVEEQISDVQNPFSSTVANTLADCSRRVQPVEEVGNQPAGVDTDLQLLLEHEIPDRERELSQLPQGLAGALELLEIKIQKCQNLKEQLDMLRRLLKANERQNVRLELCIRNLRTALDSGEQKVITTSLKLHQAVTALSAAETTITQLEESVSWLEAENGDLKAAARRQAGRVAAQRETAGTTKTERSHLENWLNRKDTKSMSQLEGELASLQWRVPSQKFS</sequence>
<feature type="non-terminal residue" evidence="5">
    <location>
        <position position="1"/>
    </location>
</feature>
<name>A0A9Q1IE32_SYNKA</name>
<dbReference type="OrthoDB" id="10654569at2759"/>
<feature type="coiled-coil region" evidence="2">
    <location>
        <begin position="264"/>
        <end position="312"/>
    </location>
</feature>
<dbReference type="Pfam" id="PF14915">
    <property type="entry name" value="CCDC144C"/>
    <property type="match status" value="3"/>
</dbReference>
<keyword evidence="6" id="KW-1185">Reference proteome</keyword>
<evidence type="ECO:0000256" key="1">
    <source>
        <dbReference type="ARBA" id="ARBA00023054"/>
    </source>
</evidence>
<keyword evidence="1 2" id="KW-0175">Coiled coil</keyword>
<feature type="region of interest" description="Disordered" evidence="3">
    <location>
        <begin position="1202"/>
        <end position="1221"/>
    </location>
</feature>
<evidence type="ECO:0000256" key="3">
    <source>
        <dbReference type="SAM" id="MobiDB-lite"/>
    </source>
</evidence>
<feature type="domain" description="CCDC144C-like coiled-coil" evidence="4">
    <location>
        <begin position="540"/>
        <end position="740"/>
    </location>
</feature>
<dbReference type="InterPro" id="IPR039497">
    <property type="entry name" value="CC144C-like_CC_dom"/>
</dbReference>
<feature type="coiled-coil region" evidence="2">
    <location>
        <begin position="921"/>
        <end position="969"/>
    </location>
</feature>
<proteinExistence type="predicted"/>
<feature type="coiled-coil region" evidence="2">
    <location>
        <begin position="397"/>
        <end position="489"/>
    </location>
</feature>
<evidence type="ECO:0000313" key="6">
    <source>
        <dbReference type="Proteomes" id="UP001152622"/>
    </source>
</evidence>
<evidence type="ECO:0000313" key="5">
    <source>
        <dbReference type="EMBL" id="KAJ8336241.1"/>
    </source>
</evidence>
<organism evidence="5 6">
    <name type="scientific">Synaphobranchus kaupii</name>
    <name type="common">Kaup's arrowtooth eel</name>
    <dbReference type="NCBI Taxonomy" id="118154"/>
    <lineage>
        <taxon>Eukaryota</taxon>
        <taxon>Metazoa</taxon>
        <taxon>Chordata</taxon>
        <taxon>Craniata</taxon>
        <taxon>Vertebrata</taxon>
        <taxon>Euteleostomi</taxon>
        <taxon>Actinopterygii</taxon>
        <taxon>Neopterygii</taxon>
        <taxon>Teleostei</taxon>
        <taxon>Anguilliformes</taxon>
        <taxon>Synaphobranchidae</taxon>
        <taxon>Synaphobranchus</taxon>
    </lineage>
</organism>
<feature type="coiled-coil region" evidence="2">
    <location>
        <begin position="2"/>
        <end position="110"/>
    </location>
</feature>
<feature type="domain" description="CCDC144C-like coiled-coil" evidence="4">
    <location>
        <begin position="26"/>
        <end position="217"/>
    </location>
</feature>